<keyword evidence="5" id="KW-1185">Reference proteome</keyword>
<protein>
    <submittedName>
        <fullName evidence="4">DUF222 domain-containing protein</fullName>
    </submittedName>
</protein>
<feature type="region of interest" description="Disordered" evidence="2">
    <location>
        <begin position="410"/>
        <end position="432"/>
    </location>
</feature>
<evidence type="ECO:0000313" key="5">
    <source>
        <dbReference type="Proteomes" id="UP000502035"/>
    </source>
</evidence>
<sequence>MATPPAAPAAAPDDSLRAMAGALLATPVAADPKDCIDQLDALERLKSAISAAQARVTHSLDQHRQAQAEARRMLEPTRRWPNPDAGIGKEIGLARRESPHDGRRKLNLARALVRDLPETLAALERGDINERRAEIIAGETADLEASRRRAVDAAVSHDLAGLGDADLRDRVRREVLRRDDAGWLARHERARAKRRVSGRIIGDGMARLTALLPAADVALIMTSLSDAAEAARARGDERSRGQLVADTLVGRLGGLSRSAPLPTALKLIVSAETLLGDGREPGYVMGAGYVPASVARSLALAGAQHASSTIQRLFAMPRTGALLAVESASSFFRGGLADLIDLRDRRCRSPYCNAPIRHRDHVVSRAQGGATDLANAQGLCEACNYAKESPGWRHEPVADPLTVTEIVVTTPTGHRHRSRAPDPPIDRSDPSPLERLVSARLLAVAG</sequence>
<dbReference type="SMART" id="SM00507">
    <property type="entry name" value="HNHc"/>
    <property type="match status" value="1"/>
</dbReference>
<dbReference type="AlphaFoldDB" id="A0A6G7YDV1"/>
<dbReference type="Proteomes" id="UP000502035">
    <property type="component" value="Chromosome"/>
</dbReference>
<dbReference type="InterPro" id="IPR002711">
    <property type="entry name" value="HNH"/>
</dbReference>
<name>A0A6G7YDV1_9ACTN</name>
<organism evidence="4 5">
    <name type="scientific">Nocardioides piscis</name>
    <dbReference type="NCBI Taxonomy" id="2714938"/>
    <lineage>
        <taxon>Bacteria</taxon>
        <taxon>Bacillati</taxon>
        <taxon>Actinomycetota</taxon>
        <taxon>Actinomycetes</taxon>
        <taxon>Propionibacteriales</taxon>
        <taxon>Nocardioidaceae</taxon>
        <taxon>Nocardioides</taxon>
    </lineage>
</organism>
<dbReference type="EMBL" id="CP049866">
    <property type="protein sequence ID" value="QIK74787.1"/>
    <property type="molecule type" value="Genomic_DNA"/>
</dbReference>
<dbReference type="InterPro" id="IPR003615">
    <property type="entry name" value="HNH_nuc"/>
</dbReference>
<comment type="similarity">
    <text evidence="1">Belongs to the Rv1128c/1148c/1588c/1702c/1945/3466 family.</text>
</comment>
<proteinExistence type="inferred from homology"/>
<evidence type="ECO:0000256" key="1">
    <source>
        <dbReference type="ARBA" id="ARBA00023450"/>
    </source>
</evidence>
<dbReference type="Pfam" id="PF01844">
    <property type="entry name" value="HNH"/>
    <property type="match status" value="1"/>
</dbReference>
<dbReference type="RefSeq" id="WP_166315388.1">
    <property type="nucleotide sequence ID" value="NZ_CP049866.1"/>
</dbReference>
<dbReference type="Pfam" id="PF02720">
    <property type="entry name" value="DUF222"/>
    <property type="match status" value="1"/>
</dbReference>
<dbReference type="GO" id="GO:0008270">
    <property type="term" value="F:zinc ion binding"/>
    <property type="evidence" value="ECO:0007669"/>
    <property type="project" value="InterPro"/>
</dbReference>
<dbReference type="CDD" id="cd00085">
    <property type="entry name" value="HNHc"/>
    <property type="match status" value="1"/>
</dbReference>
<feature type="domain" description="HNH nuclease" evidence="3">
    <location>
        <begin position="335"/>
        <end position="385"/>
    </location>
</feature>
<dbReference type="KEGG" id="npi:G7071_04430"/>
<gene>
    <name evidence="4" type="ORF">G7071_04430</name>
</gene>
<accession>A0A6G7YDV1</accession>
<dbReference type="GO" id="GO:0003676">
    <property type="term" value="F:nucleic acid binding"/>
    <property type="evidence" value="ECO:0007669"/>
    <property type="project" value="InterPro"/>
</dbReference>
<dbReference type="InterPro" id="IPR003870">
    <property type="entry name" value="DUF222"/>
</dbReference>
<evidence type="ECO:0000313" key="4">
    <source>
        <dbReference type="EMBL" id="QIK74787.1"/>
    </source>
</evidence>
<evidence type="ECO:0000256" key="2">
    <source>
        <dbReference type="SAM" id="MobiDB-lite"/>
    </source>
</evidence>
<evidence type="ECO:0000259" key="3">
    <source>
        <dbReference type="SMART" id="SM00507"/>
    </source>
</evidence>
<reference evidence="4 5" key="1">
    <citation type="submission" date="2020-03" db="EMBL/GenBank/DDBJ databases">
        <title>Nocardioides sp. nov., isolated from fish.</title>
        <authorList>
            <person name="Hyun D.-W."/>
            <person name="Bae J.-W."/>
        </authorList>
    </citation>
    <scope>NUCLEOTIDE SEQUENCE [LARGE SCALE GENOMIC DNA]</scope>
    <source>
        <strain evidence="4 5">HDW12A</strain>
    </source>
</reference>
<dbReference type="GO" id="GO:0004519">
    <property type="term" value="F:endonuclease activity"/>
    <property type="evidence" value="ECO:0007669"/>
    <property type="project" value="InterPro"/>
</dbReference>
<dbReference type="Gene3D" id="1.10.30.50">
    <property type="match status" value="1"/>
</dbReference>